<dbReference type="InterPro" id="IPR009060">
    <property type="entry name" value="UBA-like_sf"/>
</dbReference>
<dbReference type="CDD" id="cd14372">
    <property type="entry name" value="CUE_Cue5p_like"/>
    <property type="match status" value="1"/>
</dbReference>
<dbReference type="GO" id="GO:0043130">
    <property type="term" value="F:ubiquitin binding"/>
    <property type="evidence" value="ECO:0007669"/>
    <property type="project" value="InterPro"/>
</dbReference>
<keyword evidence="4" id="KW-1185">Reference proteome</keyword>
<feature type="compositionally biased region" description="Polar residues" evidence="1">
    <location>
        <begin position="170"/>
        <end position="179"/>
    </location>
</feature>
<dbReference type="SMART" id="SM00546">
    <property type="entry name" value="CUE"/>
    <property type="match status" value="1"/>
</dbReference>
<dbReference type="Gene3D" id="1.10.8.10">
    <property type="entry name" value="DNA helicase RuvA subunit, C-terminal domain"/>
    <property type="match status" value="1"/>
</dbReference>
<dbReference type="Pfam" id="PF02845">
    <property type="entry name" value="CUE"/>
    <property type="match status" value="1"/>
</dbReference>
<dbReference type="PROSITE" id="PS51140">
    <property type="entry name" value="CUE"/>
    <property type="match status" value="1"/>
</dbReference>
<dbReference type="EMBL" id="PJQL01000030">
    <property type="protein sequence ID" value="RCI00982.1"/>
    <property type="molecule type" value="Genomic_DNA"/>
</dbReference>
<gene>
    <name evidence="3" type="ORF">CU097_011888</name>
</gene>
<dbReference type="GO" id="GO:0006511">
    <property type="term" value="P:ubiquitin-dependent protein catabolic process"/>
    <property type="evidence" value="ECO:0007669"/>
    <property type="project" value="TreeGrafter"/>
</dbReference>
<sequence>MSNQEANLNQQEQPTGQVLQETTTENTQQQQSTPVELKGPVKTLKDAFPDLDVDVIETILDSQGGNLDAAFEILLGMSDPSYKPEPSQEQMRQDEAYARQLAREGDAHYPQDTTTRANSQGPAFNLQEELPVIKEKMIEAGTAAKNKIVNFYNQFMAGSNSSNNNSNNNQRTARTTHGNNDLLETRMGSLSLMDDQPQRPSLNNNNNNNNNRGGSVDLYEWDGRTSHAATQKNVTSTPNEQLMSDEEFARRIAREEAELAAAAANRPTNNELPVQTSEEEIAFKAVDTKDDSPAVGYTIQNDDLDDLINKKGAEYRLIVPTYLTTVYDMSTLLRLRYASDPNADTFFQWEGSVYCFMPNEPPKKVFKCIGMNVSHAKIEDGKLWVQGRELTYYLDPITGEKLTKWDNPWTGEKDLPVVHIANDPVQMALPARIPLDVRHNRFSGTSAVVSEIPLFYPNPLGDEKFKDHDPNKMYQAGEFFTFKCNTKDLDSDQTIDHVEVNWTRVSRFSPFMKMKDNTGYLVFHCTGYKLPQGSTVADLDPLLMNEIKRDMTAYATAPAEYNPDAKNVTSWTYFRDNFDTIVSKGTN</sequence>
<accession>A0A367KGK8</accession>
<dbReference type="Proteomes" id="UP000252139">
    <property type="component" value="Unassembled WGS sequence"/>
</dbReference>
<dbReference type="OrthoDB" id="899at2759"/>
<dbReference type="AlphaFoldDB" id="A0A367KGK8"/>
<dbReference type="InterPro" id="IPR041807">
    <property type="entry name" value="Cue5/Don1_CUE"/>
</dbReference>
<feature type="compositionally biased region" description="Low complexity" evidence="1">
    <location>
        <begin position="20"/>
        <end position="33"/>
    </location>
</feature>
<feature type="region of interest" description="Disordered" evidence="1">
    <location>
        <begin position="1"/>
        <end position="38"/>
    </location>
</feature>
<feature type="region of interest" description="Disordered" evidence="1">
    <location>
        <begin position="160"/>
        <end position="180"/>
    </location>
</feature>
<dbReference type="STRING" id="86630.A0A367KGK8"/>
<feature type="domain" description="CUE" evidence="2">
    <location>
        <begin position="36"/>
        <end position="79"/>
    </location>
</feature>
<evidence type="ECO:0000256" key="1">
    <source>
        <dbReference type="SAM" id="MobiDB-lite"/>
    </source>
</evidence>
<dbReference type="InterPro" id="IPR003892">
    <property type="entry name" value="CUE"/>
</dbReference>
<evidence type="ECO:0000313" key="3">
    <source>
        <dbReference type="EMBL" id="RCI00982.1"/>
    </source>
</evidence>
<dbReference type="GO" id="GO:0005737">
    <property type="term" value="C:cytoplasm"/>
    <property type="evidence" value="ECO:0007669"/>
    <property type="project" value="TreeGrafter"/>
</dbReference>
<evidence type="ECO:0000259" key="2">
    <source>
        <dbReference type="PROSITE" id="PS51140"/>
    </source>
</evidence>
<protein>
    <recommendedName>
        <fullName evidence="2">CUE domain-containing protein</fullName>
    </recommendedName>
</protein>
<feature type="compositionally biased region" description="Polar residues" evidence="1">
    <location>
        <begin position="1"/>
        <end position="19"/>
    </location>
</feature>
<organism evidence="3 4">
    <name type="scientific">Rhizopus azygosporus</name>
    <name type="common">Rhizopus microsporus var. azygosporus</name>
    <dbReference type="NCBI Taxonomy" id="86630"/>
    <lineage>
        <taxon>Eukaryota</taxon>
        <taxon>Fungi</taxon>
        <taxon>Fungi incertae sedis</taxon>
        <taxon>Mucoromycota</taxon>
        <taxon>Mucoromycotina</taxon>
        <taxon>Mucoromycetes</taxon>
        <taxon>Mucorales</taxon>
        <taxon>Mucorineae</taxon>
        <taxon>Rhizopodaceae</taxon>
        <taxon>Rhizopus</taxon>
    </lineage>
</organism>
<dbReference type="PANTHER" id="PTHR16461:SF5">
    <property type="entry name" value="TOLL-INTERACTING PROTEIN"/>
    <property type="match status" value="1"/>
</dbReference>
<evidence type="ECO:0000313" key="4">
    <source>
        <dbReference type="Proteomes" id="UP000252139"/>
    </source>
</evidence>
<dbReference type="PANTHER" id="PTHR16461">
    <property type="entry name" value="TOLL-INTERACTING PROTEIN"/>
    <property type="match status" value="1"/>
</dbReference>
<name>A0A367KGK8_RHIAZ</name>
<dbReference type="InterPro" id="IPR014990">
    <property type="entry name" value="DUF1838"/>
</dbReference>
<dbReference type="GO" id="GO:0031624">
    <property type="term" value="F:ubiquitin conjugating enzyme binding"/>
    <property type="evidence" value="ECO:0007669"/>
    <property type="project" value="TreeGrafter"/>
</dbReference>
<comment type="caution">
    <text evidence="3">The sequence shown here is derived from an EMBL/GenBank/DDBJ whole genome shotgun (WGS) entry which is preliminary data.</text>
</comment>
<proteinExistence type="predicted"/>
<dbReference type="SUPFAM" id="SSF46934">
    <property type="entry name" value="UBA-like"/>
    <property type="match status" value="1"/>
</dbReference>
<feature type="compositionally biased region" description="Low complexity" evidence="1">
    <location>
        <begin position="160"/>
        <end position="169"/>
    </location>
</feature>
<dbReference type="Pfam" id="PF08894">
    <property type="entry name" value="DUF1838"/>
    <property type="match status" value="1"/>
</dbReference>
<reference evidence="3 4" key="1">
    <citation type="journal article" date="2018" name="G3 (Bethesda)">
        <title>Phylogenetic and Phylogenomic Definition of Rhizopus Species.</title>
        <authorList>
            <person name="Gryganskyi A.P."/>
            <person name="Golan J."/>
            <person name="Dolatabadi S."/>
            <person name="Mondo S."/>
            <person name="Robb S."/>
            <person name="Idnurm A."/>
            <person name="Muszewska A."/>
            <person name="Steczkiewicz K."/>
            <person name="Masonjones S."/>
            <person name="Liao H.L."/>
            <person name="Gajdeczka M.T."/>
            <person name="Anike F."/>
            <person name="Vuek A."/>
            <person name="Anishchenko I.M."/>
            <person name="Voigt K."/>
            <person name="de Hoog G.S."/>
            <person name="Smith M.E."/>
            <person name="Heitman J."/>
            <person name="Vilgalys R."/>
            <person name="Stajich J.E."/>
        </authorList>
    </citation>
    <scope>NUCLEOTIDE SEQUENCE [LARGE SCALE GENOMIC DNA]</scope>
    <source>
        <strain evidence="3 4">CBS 357.93</strain>
    </source>
</reference>
<feature type="region of interest" description="Disordered" evidence="1">
    <location>
        <begin position="192"/>
        <end position="219"/>
    </location>
</feature>